<reference evidence="1 2" key="1">
    <citation type="submission" date="2020-08" db="EMBL/GenBank/DDBJ databases">
        <title>Sequencing the genomes of 1000 actinobacteria strains.</title>
        <authorList>
            <person name="Klenk H.-P."/>
        </authorList>
    </citation>
    <scope>NUCLEOTIDE SEQUENCE [LARGE SCALE GENOMIC DNA]</scope>
    <source>
        <strain evidence="1 2">DSM 45790</strain>
    </source>
</reference>
<evidence type="ECO:0000313" key="2">
    <source>
        <dbReference type="Proteomes" id="UP000588112"/>
    </source>
</evidence>
<sequence>MFDPAARAQAAQLDQHEPGWLIWYAVYERLFYASTLTGTANPPCVAARTPDGLRELMREAETTTEMGRAS</sequence>
<proteinExistence type="predicted"/>
<name>A0A7W8Z385_9ACTN</name>
<gene>
    <name evidence="1" type="ORF">BJ981_002269</name>
</gene>
<evidence type="ECO:0000313" key="1">
    <source>
        <dbReference type="EMBL" id="MBB5626570.1"/>
    </source>
</evidence>
<dbReference type="Proteomes" id="UP000588112">
    <property type="component" value="Unassembled WGS sequence"/>
</dbReference>
<dbReference type="EMBL" id="JACHBR010000001">
    <property type="protein sequence ID" value="MBB5626570.1"/>
    <property type="molecule type" value="Genomic_DNA"/>
</dbReference>
<keyword evidence="2" id="KW-1185">Reference proteome</keyword>
<organism evidence="1 2">
    <name type="scientific">Sphaerisporangium krabiense</name>
    <dbReference type="NCBI Taxonomy" id="763782"/>
    <lineage>
        <taxon>Bacteria</taxon>
        <taxon>Bacillati</taxon>
        <taxon>Actinomycetota</taxon>
        <taxon>Actinomycetes</taxon>
        <taxon>Streptosporangiales</taxon>
        <taxon>Streptosporangiaceae</taxon>
        <taxon>Sphaerisporangium</taxon>
    </lineage>
</organism>
<accession>A0A7W8Z385</accession>
<comment type="caution">
    <text evidence="1">The sequence shown here is derived from an EMBL/GenBank/DDBJ whole genome shotgun (WGS) entry which is preliminary data.</text>
</comment>
<dbReference type="RefSeq" id="WP_204070378.1">
    <property type="nucleotide sequence ID" value="NZ_BOOS01000028.1"/>
</dbReference>
<dbReference type="AlphaFoldDB" id="A0A7W8Z385"/>
<protein>
    <submittedName>
        <fullName evidence="1">Uncharacterized protein</fullName>
    </submittedName>
</protein>